<organism evidence="2 3">
    <name type="scientific">Candidatus Methylophosphatis roskildensis</name>
    <dbReference type="NCBI Taxonomy" id="2899263"/>
    <lineage>
        <taxon>Bacteria</taxon>
        <taxon>Pseudomonadati</taxon>
        <taxon>Pseudomonadota</taxon>
        <taxon>Betaproteobacteria</taxon>
        <taxon>Nitrosomonadales</taxon>
        <taxon>Sterolibacteriaceae</taxon>
        <taxon>Candidatus Methylophosphatis</taxon>
    </lineage>
</organism>
<dbReference type="EMBL" id="JADJEV010000001">
    <property type="protein sequence ID" value="MBK6971715.1"/>
    <property type="molecule type" value="Genomic_DNA"/>
</dbReference>
<dbReference type="Proteomes" id="UP000807785">
    <property type="component" value="Unassembled WGS sequence"/>
</dbReference>
<name>A0A9D7DVS4_9PROT</name>
<dbReference type="PROSITE" id="PS51257">
    <property type="entry name" value="PROKAR_LIPOPROTEIN"/>
    <property type="match status" value="1"/>
</dbReference>
<accession>A0A9D7DVS4</accession>
<protein>
    <submittedName>
        <fullName evidence="2">Uncharacterized protein</fullName>
    </submittedName>
</protein>
<evidence type="ECO:0000313" key="2">
    <source>
        <dbReference type="EMBL" id="MBK6971715.1"/>
    </source>
</evidence>
<dbReference type="AlphaFoldDB" id="A0A9D7DVS4"/>
<keyword evidence="1" id="KW-0732">Signal</keyword>
<reference evidence="2" key="1">
    <citation type="submission" date="2020-10" db="EMBL/GenBank/DDBJ databases">
        <title>Connecting structure to function with the recovery of over 1000 high-quality activated sludge metagenome-assembled genomes encoding full-length rRNA genes using long-read sequencing.</title>
        <authorList>
            <person name="Singleton C.M."/>
            <person name="Petriglieri F."/>
            <person name="Kristensen J.M."/>
            <person name="Kirkegaard R.H."/>
            <person name="Michaelsen T.Y."/>
            <person name="Andersen M.H."/>
            <person name="Karst S.M."/>
            <person name="Dueholm M.S."/>
            <person name="Nielsen P.H."/>
            <person name="Albertsen M."/>
        </authorList>
    </citation>
    <scope>NUCLEOTIDE SEQUENCE</scope>
    <source>
        <strain evidence="2">Bjer_18-Q3-R1-45_BAT3C.347</strain>
    </source>
</reference>
<gene>
    <name evidence="2" type="ORF">IPH26_01720</name>
</gene>
<feature type="signal peptide" evidence="1">
    <location>
        <begin position="1"/>
        <end position="22"/>
    </location>
</feature>
<feature type="chain" id="PRO_5038963918" evidence="1">
    <location>
        <begin position="23"/>
        <end position="184"/>
    </location>
</feature>
<evidence type="ECO:0000313" key="3">
    <source>
        <dbReference type="Proteomes" id="UP000807785"/>
    </source>
</evidence>
<evidence type="ECO:0000256" key="1">
    <source>
        <dbReference type="SAM" id="SignalP"/>
    </source>
</evidence>
<proteinExistence type="predicted"/>
<sequence length="184" mass="19424">MPVRHRSAAVLLSLLVAACATAHDKPFVTPAAPRCESLPAELEAERSAWQGPSANLGAAADASSARPVVTLVRTRLKLLPQAKLKPVALAKAEANPPNTFGGLMAFAPGRGGVFRVSTSERAWIELIDRSTGATLAPISSDKRLRCFGVPKSLLFEIRPGHDYLLQITAAASPELDLLIAQAAK</sequence>
<comment type="caution">
    <text evidence="2">The sequence shown here is derived from an EMBL/GenBank/DDBJ whole genome shotgun (WGS) entry which is preliminary data.</text>
</comment>